<dbReference type="PROSITE" id="PS50835">
    <property type="entry name" value="IG_LIKE"/>
    <property type="match status" value="1"/>
</dbReference>
<dbReference type="PROSITE" id="PS00022">
    <property type="entry name" value="EGF_1"/>
    <property type="match status" value="1"/>
</dbReference>
<keyword evidence="5 6" id="KW-1015">Disulfide bond</keyword>
<dbReference type="InterPro" id="IPR043504">
    <property type="entry name" value="Peptidase_S1_PA_chymotrypsin"/>
</dbReference>
<sequence>MSWLYFLALFASKWEYSVISVKNDLRTRREDYVGDTICNSTINISPGEKGSLFNDEGGRENCSYYLQAPDGYVVELTVGMVTFGADTCSDKWLLVRDGASSQAHSVWEICSKHTESAKKELWRGRNMSIEYTNKAGSEGKWFQLDYTGVVDNFLPLLPPTTTETRVSGDNDCSDRRLKPDGDFELPYTAPEVEDNYVPIYKVTIEHDHRCTGGSQCEVNQCDNGGTCVTNGHKETCHCMKGYKGEFCREGGSFASNLEFEQRPQDRTVKRQNQAVAVCIVKPHINGDIVLLFKGEPIPEYRASTGYGDRRNGILEIKKFNEQNEGQYTCLARAGNLTVEHVFSMTMVNDCNLEGFRGPTKEEEIVGNTVFLTCSVLNAKEVLWKKDGEVIDLEKNTRMKHLSNNYLQISNLELEDEGDYSCEATDFENCGSEKTAHLTVFRLGAHSKYCGRSVHDQTREDRVTPYISKGEDAYLKEHPWHVTMLRVDHNGRLQPFCGATLISQNYLITAAHCIADYPGGKEKFTPENIKLNFASTRCFTSNVAKAFKRYIIHEEFNKTATYDSDIALIELDEPLEYSAYIRPVCLEDATYNNQRFLEGRRSSVSRGRVVGCGWLTSSRYGYFPDKLQVRGVGDLCPGDGGDGLLMEAVGEFRWVLTGIATFAVGGCDNPLFYSMFTNVGNFYDWINDHTHFTKEQVDTSFLDEFQK</sequence>
<evidence type="ECO:0000256" key="7">
    <source>
        <dbReference type="SAM" id="SignalP"/>
    </source>
</evidence>
<keyword evidence="4" id="KW-0378">Hydrolase</keyword>
<dbReference type="SUPFAM" id="SSF50494">
    <property type="entry name" value="Trypsin-like serine proteases"/>
    <property type="match status" value="1"/>
</dbReference>
<dbReference type="SUPFAM" id="SSF48726">
    <property type="entry name" value="Immunoglobulin"/>
    <property type="match status" value="2"/>
</dbReference>
<feature type="signal peptide" evidence="7">
    <location>
        <begin position="1"/>
        <end position="19"/>
    </location>
</feature>
<dbReference type="PRINTS" id="PR00722">
    <property type="entry name" value="CHYMOTRYPSIN"/>
</dbReference>
<comment type="caution">
    <text evidence="6">Lacks conserved residue(s) required for the propagation of feature annotation.</text>
</comment>
<dbReference type="SUPFAM" id="SSF49854">
    <property type="entry name" value="Spermadhesin, CUB domain"/>
    <property type="match status" value="1"/>
</dbReference>
<dbReference type="InterPro" id="IPR001314">
    <property type="entry name" value="Peptidase_S1A"/>
</dbReference>
<dbReference type="CDD" id="cd00190">
    <property type="entry name" value="Tryp_SPc"/>
    <property type="match status" value="1"/>
</dbReference>
<dbReference type="Pfam" id="PF00089">
    <property type="entry name" value="Trypsin"/>
    <property type="match status" value="1"/>
</dbReference>
<dbReference type="SMART" id="SM00042">
    <property type="entry name" value="CUB"/>
    <property type="match status" value="1"/>
</dbReference>
<evidence type="ECO:0000256" key="6">
    <source>
        <dbReference type="PROSITE-ProRule" id="PRU00076"/>
    </source>
</evidence>
<dbReference type="InterPro" id="IPR018114">
    <property type="entry name" value="TRYPSIN_HIS"/>
</dbReference>
<protein>
    <submittedName>
        <fullName evidence="12">THRB-like protein</fullName>
    </submittedName>
</protein>
<dbReference type="SMART" id="SM00409">
    <property type="entry name" value="IG"/>
    <property type="match status" value="2"/>
</dbReference>
<dbReference type="InterPro" id="IPR009003">
    <property type="entry name" value="Peptidase_S1_PA"/>
</dbReference>
<name>A0ABY7FWZ5_MYAAR</name>
<dbReference type="PROSITE" id="PS01186">
    <property type="entry name" value="EGF_2"/>
    <property type="match status" value="1"/>
</dbReference>
<dbReference type="PANTHER" id="PTHR24252">
    <property type="entry name" value="ACROSIN-RELATED"/>
    <property type="match status" value="1"/>
</dbReference>
<dbReference type="InterPro" id="IPR003598">
    <property type="entry name" value="Ig_sub2"/>
</dbReference>
<dbReference type="InterPro" id="IPR000742">
    <property type="entry name" value="EGF"/>
</dbReference>
<feature type="domain" description="Ig-like" evidence="11">
    <location>
        <begin position="366"/>
        <end position="438"/>
    </location>
</feature>
<keyword evidence="3" id="KW-0645">Protease</keyword>
<keyword evidence="6" id="KW-0245">EGF-like domain</keyword>
<evidence type="ECO:0000256" key="1">
    <source>
        <dbReference type="ARBA" id="ARBA00004613"/>
    </source>
</evidence>
<evidence type="ECO:0000256" key="4">
    <source>
        <dbReference type="ARBA" id="ARBA00022801"/>
    </source>
</evidence>
<dbReference type="Gene3D" id="2.10.25.10">
    <property type="entry name" value="Laminin"/>
    <property type="match status" value="1"/>
</dbReference>
<accession>A0ABY7FWZ5</accession>
<evidence type="ECO:0000259" key="9">
    <source>
        <dbReference type="PROSITE" id="PS50026"/>
    </source>
</evidence>
<dbReference type="InterPro" id="IPR035914">
    <property type="entry name" value="Sperma_CUB_dom_sf"/>
</dbReference>
<evidence type="ECO:0000259" key="8">
    <source>
        <dbReference type="PROSITE" id="PS01180"/>
    </source>
</evidence>
<dbReference type="Gene3D" id="2.60.40.10">
    <property type="entry name" value="Immunoglobulins"/>
    <property type="match status" value="2"/>
</dbReference>
<reference evidence="12" key="1">
    <citation type="submission" date="2022-11" db="EMBL/GenBank/DDBJ databases">
        <title>Centuries of genome instability and evolution in soft-shell clam transmissible cancer (bioRxiv).</title>
        <authorList>
            <person name="Hart S.F.M."/>
            <person name="Yonemitsu M.A."/>
            <person name="Giersch R.M."/>
            <person name="Beal B.F."/>
            <person name="Arriagada G."/>
            <person name="Davis B.W."/>
            <person name="Ostrander E.A."/>
            <person name="Goff S.P."/>
            <person name="Metzger M.J."/>
        </authorList>
    </citation>
    <scope>NUCLEOTIDE SEQUENCE</scope>
    <source>
        <strain evidence="12">MELC-2E11</strain>
        <tissue evidence="12">Siphon/mantle</tissue>
    </source>
</reference>
<dbReference type="PROSITE" id="PS50026">
    <property type="entry name" value="EGF_3"/>
    <property type="match status" value="1"/>
</dbReference>
<dbReference type="CDD" id="cd00096">
    <property type="entry name" value="Ig"/>
    <property type="match status" value="1"/>
</dbReference>
<dbReference type="PROSITE" id="PS00134">
    <property type="entry name" value="TRYPSIN_HIS"/>
    <property type="match status" value="1"/>
</dbReference>
<dbReference type="PANTHER" id="PTHR24252:SF17">
    <property type="entry name" value="SUPPRESSOR OF TUMORIGENICITY 14 PROTEIN HOMOLOG-RELATED"/>
    <property type="match status" value="1"/>
</dbReference>
<dbReference type="SMART" id="SM00020">
    <property type="entry name" value="Tryp_SPc"/>
    <property type="match status" value="1"/>
</dbReference>
<dbReference type="SMART" id="SM00408">
    <property type="entry name" value="IGc2"/>
    <property type="match status" value="2"/>
</dbReference>
<dbReference type="PROSITE" id="PS01180">
    <property type="entry name" value="CUB"/>
    <property type="match status" value="1"/>
</dbReference>
<proteinExistence type="predicted"/>
<feature type="domain" description="Peptidase S1" evidence="10">
    <location>
        <begin position="466"/>
        <end position="690"/>
    </location>
</feature>
<dbReference type="Gene3D" id="2.60.120.290">
    <property type="entry name" value="Spermadhesin, CUB domain"/>
    <property type="match status" value="1"/>
</dbReference>
<evidence type="ECO:0000256" key="3">
    <source>
        <dbReference type="ARBA" id="ARBA00022670"/>
    </source>
</evidence>
<evidence type="ECO:0000256" key="2">
    <source>
        <dbReference type="ARBA" id="ARBA00022525"/>
    </source>
</evidence>
<keyword evidence="2" id="KW-0964">Secreted</keyword>
<feature type="domain" description="CUB" evidence="8">
    <location>
        <begin position="38"/>
        <end position="149"/>
    </location>
</feature>
<dbReference type="PROSITE" id="PS50240">
    <property type="entry name" value="TRYPSIN_DOM"/>
    <property type="match status" value="1"/>
</dbReference>
<dbReference type="InterPro" id="IPR013783">
    <property type="entry name" value="Ig-like_fold"/>
</dbReference>
<evidence type="ECO:0000313" key="13">
    <source>
        <dbReference type="Proteomes" id="UP001164746"/>
    </source>
</evidence>
<keyword evidence="13" id="KW-1185">Reference proteome</keyword>
<dbReference type="SUPFAM" id="SSF57196">
    <property type="entry name" value="EGF/Laminin"/>
    <property type="match status" value="1"/>
</dbReference>
<dbReference type="InterPro" id="IPR007110">
    <property type="entry name" value="Ig-like_dom"/>
</dbReference>
<gene>
    <name evidence="12" type="ORF">MAR_011107</name>
</gene>
<evidence type="ECO:0000313" key="12">
    <source>
        <dbReference type="EMBL" id="WAR25403.1"/>
    </source>
</evidence>
<keyword evidence="7" id="KW-0732">Signal</keyword>
<feature type="disulfide bond" evidence="6">
    <location>
        <begin position="238"/>
        <end position="247"/>
    </location>
</feature>
<organism evidence="12 13">
    <name type="scientific">Mya arenaria</name>
    <name type="common">Soft-shell clam</name>
    <dbReference type="NCBI Taxonomy" id="6604"/>
    <lineage>
        <taxon>Eukaryota</taxon>
        <taxon>Metazoa</taxon>
        <taxon>Spiralia</taxon>
        <taxon>Lophotrochozoa</taxon>
        <taxon>Mollusca</taxon>
        <taxon>Bivalvia</taxon>
        <taxon>Autobranchia</taxon>
        <taxon>Heteroconchia</taxon>
        <taxon>Euheterodonta</taxon>
        <taxon>Imparidentia</taxon>
        <taxon>Neoheterodontei</taxon>
        <taxon>Myida</taxon>
        <taxon>Myoidea</taxon>
        <taxon>Myidae</taxon>
        <taxon>Mya</taxon>
    </lineage>
</organism>
<comment type="subcellular location">
    <subcellularLocation>
        <location evidence="1">Secreted</location>
    </subcellularLocation>
</comment>
<evidence type="ECO:0000256" key="5">
    <source>
        <dbReference type="ARBA" id="ARBA00023157"/>
    </source>
</evidence>
<evidence type="ECO:0000259" key="10">
    <source>
        <dbReference type="PROSITE" id="PS50240"/>
    </source>
</evidence>
<feature type="chain" id="PRO_5047391118" evidence="7">
    <location>
        <begin position="20"/>
        <end position="706"/>
    </location>
</feature>
<dbReference type="EMBL" id="CP111025">
    <property type="protein sequence ID" value="WAR25403.1"/>
    <property type="molecule type" value="Genomic_DNA"/>
</dbReference>
<dbReference type="Proteomes" id="UP001164746">
    <property type="component" value="Chromosome 14"/>
</dbReference>
<dbReference type="InterPro" id="IPR036179">
    <property type="entry name" value="Ig-like_dom_sf"/>
</dbReference>
<dbReference type="InterPro" id="IPR000859">
    <property type="entry name" value="CUB_dom"/>
</dbReference>
<feature type="domain" description="EGF-like" evidence="9">
    <location>
        <begin position="212"/>
        <end position="248"/>
    </location>
</feature>
<evidence type="ECO:0000259" key="11">
    <source>
        <dbReference type="PROSITE" id="PS50835"/>
    </source>
</evidence>
<dbReference type="Pfam" id="PF13927">
    <property type="entry name" value="Ig_3"/>
    <property type="match status" value="1"/>
</dbReference>
<dbReference type="InterPro" id="IPR003599">
    <property type="entry name" value="Ig_sub"/>
</dbReference>
<dbReference type="InterPro" id="IPR001254">
    <property type="entry name" value="Trypsin_dom"/>
</dbReference>
<dbReference type="Gene3D" id="2.40.10.10">
    <property type="entry name" value="Trypsin-like serine proteases"/>
    <property type="match status" value="2"/>
</dbReference>